<protein>
    <submittedName>
        <fullName evidence="1">Uncharacterized protein</fullName>
    </submittedName>
</protein>
<dbReference type="EMBL" id="CM023474">
    <property type="protein sequence ID" value="KAH7949993.1"/>
    <property type="molecule type" value="Genomic_DNA"/>
</dbReference>
<comment type="caution">
    <text evidence="1">The sequence shown here is derived from an EMBL/GenBank/DDBJ whole genome shotgun (WGS) entry which is preliminary data.</text>
</comment>
<accession>A0ACB8CSE1</accession>
<reference evidence="1" key="1">
    <citation type="submission" date="2020-05" db="EMBL/GenBank/DDBJ databases">
        <title>Large-scale comparative analyses of tick genomes elucidate their genetic diversity and vector capacities.</title>
        <authorList>
            <person name="Jia N."/>
            <person name="Wang J."/>
            <person name="Shi W."/>
            <person name="Du L."/>
            <person name="Sun Y."/>
            <person name="Zhan W."/>
            <person name="Jiang J."/>
            <person name="Wang Q."/>
            <person name="Zhang B."/>
            <person name="Ji P."/>
            <person name="Sakyi L.B."/>
            <person name="Cui X."/>
            <person name="Yuan T."/>
            <person name="Jiang B."/>
            <person name="Yang W."/>
            <person name="Lam T.T.-Y."/>
            <person name="Chang Q."/>
            <person name="Ding S."/>
            <person name="Wang X."/>
            <person name="Zhu J."/>
            <person name="Ruan X."/>
            <person name="Zhao L."/>
            <person name="Wei J."/>
            <person name="Que T."/>
            <person name="Du C."/>
            <person name="Cheng J."/>
            <person name="Dai P."/>
            <person name="Han X."/>
            <person name="Huang E."/>
            <person name="Gao Y."/>
            <person name="Liu J."/>
            <person name="Shao H."/>
            <person name="Ye R."/>
            <person name="Li L."/>
            <person name="Wei W."/>
            <person name="Wang X."/>
            <person name="Wang C."/>
            <person name="Yang T."/>
            <person name="Huo Q."/>
            <person name="Li W."/>
            <person name="Guo W."/>
            <person name="Chen H."/>
            <person name="Zhou L."/>
            <person name="Ni X."/>
            <person name="Tian J."/>
            <person name="Zhou Y."/>
            <person name="Sheng Y."/>
            <person name="Liu T."/>
            <person name="Pan Y."/>
            <person name="Xia L."/>
            <person name="Li J."/>
            <person name="Zhao F."/>
            <person name="Cao W."/>
        </authorList>
    </citation>
    <scope>NUCLEOTIDE SEQUENCE</scope>
    <source>
        <strain evidence="1">Dsil-2018</strain>
    </source>
</reference>
<evidence type="ECO:0000313" key="1">
    <source>
        <dbReference type="EMBL" id="KAH7949993.1"/>
    </source>
</evidence>
<gene>
    <name evidence="1" type="ORF">HPB49_018106</name>
</gene>
<organism evidence="1 2">
    <name type="scientific">Dermacentor silvarum</name>
    <name type="common">Tick</name>
    <dbReference type="NCBI Taxonomy" id="543639"/>
    <lineage>
        <taxon>Eukaryota</taxon>
        <taxon>Metazoa</taxon>
        <taxon>Ecdysozoa</taxon>
        <taxon>Arthropoda</taxon>
        <taxon>Chelicerata</taxon>
        <taxon>Arachnida</taxon>
        <taxon>Acari</taxon>
        <taxon>Parasitiformes</taxon>
        <taxon>Ixodida</taxon>
        <taxon>Ixodoidea</taxon>
        <taxon>Ixodidae</taxon>
        <taxon>Rhipicephalinae</taxon>
        <taxon>Dermacentor</taxon>
    </lineage>
</organism>
<sequence length="198" mass="21962">MSNGDDKNAFNERLIDAVEKEPALWDLQDRTYKSRSVCEAAWRCVAAELGATVSDVKACWNNLRYTFRVCMKSRSEMSKSGAPADDSLDEEKQWIFFCVRLLFLKDTMTGRPTSGNLKPLAADDAHSAGGTGHDETAQDIFEMYRDEELSVDEGGTCDNTQASNLVQLCTVKAHGTSVKFGLPIFDLDYADFSNTCKS</sequence>
<evidence type="ECO:0000313" key="2">
    <source>
        <dbReference type="Proteomes" id="UP000821865"/>
    </source>
</evidence>
<proteinExistence type="predicted"/>
<keyword evidence="2" id="KW-1185">Reference proteome</keyword>
<dbReference type="Proteomes" id="UP000821865">
    <property type="component" value="Chromosome 5"/>
</dbReference>
<name>A0ACB8CSE1_DERSI</name>